<name>A0A1I2Y923_9ACTN</name>
<dbReference type="Proteomes" id="UP000181942">
    <property type="component" value="Unassembled WGS sequence"/>
</dbReference>
<sequence>MEIGVLSLSDLQTDPATGTLHDAGRRTREIVSYAVAADQAGLDIFGLGEHHSPDFAVANPAVPLAAIAQATNRIRLTSAVSVLSTADPVRLHQDFASLDLLSDGRAEIIAGRSAFTEAFRLFGIDLDDYDEVFAEKLRLLLAIRKNPDHVTWQGRFRPPLDGLPVPPLPRRPQLPLWLGVGGTPASVERAGKLGLPMVLGLIGGDIRRARGAVEHYRAVGAEAGHPVEQLRLGVSTHFYVGATSQGARDDLFPYYREYLRPKPPTGRG</sequence>
<dbReference type="InterPro" id="IPR050766">
    <property type="entry name" value="Bact_Lucif_Oxidored"/>
</dbReference>
<dbReference type="InterPro" id="IPR011251">
    <property type="entry name" value="Luciferase-like_dom"/>
</dbReference>
<dbReference type="AlphaFoldDB" id="A0A1I2Y923"/>
<evidence type="ECO:0000256" key="1">
    <source>
        <dbReference type="ARBA" id="ARBA00023002"/>
    </source>
</evidence>
<protein>
    <submittedName>
        <fullName evidence="4">Flavin-dependent oxidoreductase, luciferase family (Includes alkanesulfonate monooxygenase SsuD and methylene tetrahydromethanopterin reductase)</fullName>
    </submittedName>
</protein>
<dbReference type="GO" id="GO:0005829">
    <property type="term" value="C:cytosol"/>
    <property type="evidence" value="ECO:0007669"/>
    <property type="project" value="TreeGrafter"/>
</dbReference>
<evidence type="ECO:0000313" key="4">
    <source>
        <dbReference type="EMBL" id="SFH22122.1"/>
    </source>
</evidence>
<dbReference type="InterPro" id="IPR036661">
    <property type="entry name" value="Luciferase-like_sf"/>
</dbReference>
<evidence type="ECO:0000256" key="2">
    <source>
        <dbReference type="ARBA" id="ARBA00023033"/>
    </source>
</evidence>
<evidence type="ECO:0000259" key="3">
    <source>
        <dbReference type="Pfam" id="PF00296"/>
    </source>
</evidence>
<gene>
    <name evidence="4" type="ORF">SAMN02787118_16315</name>
</gene>
<dbReference type="EMBL" id="FONR01000063">
    <property type="protein sequence ID" value="SFH22122.1"/>
    <property type="molecule type" value="Genomic_DNA"/>
</dbReference>
<dbReference type="GO" id="GO:0016705">
    <property type="term" value="F:oxidoreductase activity, acting on paired donors, with incorporation or reduction of molecular oxygen"/>
    <property type="evidence" value="ECO:0007669"/>
    <property type="project" value="InterPro"/>
</dbReference>
<dbReference type="Gene3D" id="3.20.20.30">
    <property type="entry name" value="Luciferase-like domain"/>
    <property type="match status" value="1"/>
</dbReference>
<accession>A0A1I2Y923</accession>
<dbReference type="SUPFAM" id="SSF51679">
    <property type="entry name" value="Bacterial luciferase-like"/>
    <property type="match status" value="1"/>
</dbReference>
<dbReference type="GO" id="GO:0004497">
    <property type="term" value="F:monooxygenase activity"/>
    <property type="evidence" value="ECO:0007669"/>
    <property type="project" value="UniProtKB-KW"/>
</dbReference>
<organism evidence="4 5">
    <name type="scientific">Streptomyces mirabilis</name>
    <dbReference type="NCBI Taxonomy" id="68239"/>
    <lineage>
        <taxon>Bacteria</taxon>
        <taxon>Bacillati</taxon>
        <taxon>Actinomycetota</taxon>
        <taxon>Actinomycetes</taxon>
        <taxon>Kitasatosporales</taxon>
        <taxon>Streptomycetaceae</taxon>
        <taxon>Streptomyces</taxon>
    </lineage>
</organism>
<dbReference type="Pfam" id="PF00296">
    <property type="entry name" value="Bac_luciferase"/>
    <property type="match status" value="1"/>
</dbReference>
<feature type="domain" description="Luciferase-like" evidence="3">
    <location>
        <begin position="1"/>
        <end position="258"/>
    </location>
</feature>
<keyword evidence="1" id="KW-0560">Oxidoreductase</keyword>
<dbReference type="PANTHER" id="PTHR30137">
    <property type="entry name" value="LUCIFERASE-LIKE MONOOXYGENASE"/>
    <property type="match status" value="1"/>
</dbReference>
<evidence type="ECO:0000313" key="5">
    <source>
        <dbReference type="Proteomes" id="UP000181942"/>
    </source>
</evidence>
<dbReference type="PANTHER" id="PTHR30137:SF8">
    <property type="entry name" value="BLR5498 PROTEIN"/>
    <property type="match status" value="1"/>
</dbReference>
<reference evidence="4 5" key="1">
    <citation type="submission" date="2016-10" db="EMBL/GenBank/DDBJ databases">
        <authorList>
            <person name="de Groot N.N."/>
        </authorList>
    </citation>
    <scope>NUCLEOTIDE SEQUENCE [LARGE SCALE GENOMIC DNA]</scope>
    <source>
        <strain evidence="4 5">OK461</strain>
    </source>
</reference>
<proteinExistence type="predicted"/>
<keyword evidence="2 4" id="KW-0503">Monooxygenase</keyword>